<evidence type="ECO:0000313" key="2">
    <source>
        <dbReference type="Proteomes" id="UP001529510"/>
    </source>
</evidence>
<name>A0ABD0QK36_CIRMR</name>
<feature type="non-terminal residue" evidence="1">
    <location>
        <position position="78"/>
    </location>
</feature>
<feature type="non-terminal residue" evidence="1">
    <location>
        <position position="1"/>
    </location>
</feature>
<accession>A0ABD0QK36</accession>
<sequence>EPTSEGSSFYWHSAASRAAHGTGWNHLRGTTRILHCSPDDRMSIAASEEDDSAALPSSGGSAILDTDPEMVAMLAMLG</sequence>
<protein>
    <submittedName>
        <fullName evidence="1">Uncharacterized protein</fullName>
    </submittedName>
</protein>
<dbReference type="EMBL" id="JAMKFB020000008">
    <property type="protein sequence ID" value="KAL0186589.1"/>
    <property type="molecule type" value="Genomic_DNA"/>
</dbReference>
<gene>
    <name evidence="1" type="ORF">M9458_018259</name>
</gene>
<comment type="caution">
    <text evidence="1">The sequence shown here is derived from an EMBL/GenBank/DDBJ whole genome shotgun (WGS) entry which is preliminary data.</text>
</comment>
<organism evidence="1 2">
    <name type="scientific">Cirrhinus mrigala</name>
    <name type="common">Mrigala</name>
    <dbReference type="NCBI Taxonomy" id="683832"/>
    <lineage>
        <taxon>Eukaryota</taxon>
        <taxon>Metazoa</taxon>
        <taxon>Chordata</taxon>
        <taxon>Craniata</taxon>
        <taxon>Vertebrata</taxon>
        <taxon>Euteleostomi</taxon>
        <taxon>Actinopterygii</taxon>
        <taxon>Neopterygii</taxon>
        <taxon>Teleostei</taxon>
        <taxon>Ostariophysi</taxon>
        <taxon>Cypriniformes</taxon>
        <taxon>Cyprinidae</taxon>
        <taxon>Labeoninae</taxon>
        <taxon>Labeonini</taxon>
        <taxon>Cirrhinus</taxon>
    </lineage>
</organism>
<keyword evidence="2" id="KW-1185">Reference proteome</keyword>
<dbReference type="AlphaFoldDB" id="A0ABD0QK36"/>
<evidence type="ECO:0000313" key="1">
    <source>
        <dbReference type="EMBL" id="KAL0186589.1"/>
    </source>
</evidence>
<proteinExistence type="predicted"/>
<dbReference type="Proteomes" id="UP001529510">
    <property type="component" value="Unassembled WGS sequence"/>
</dbReference>
<reference evidence="1 2" key="1">
    <citation type="submission" date="2024-05" db="EMBL/GenBank/DDBJ databases">
        <title>Genome sequencing and assembly of Indian major carp, Cirrhinus mrigala (Hamilton, 1822).</title>
        <authorList>
            <person name="Mohindra V."/>
            <person name="Chowdhury L.M."/>
            <person name="Lal K."/>
            <person name="Jena J.K."/>
        </authorList>
    </citation>
    <scope>NUCLEOTIDE SEQUENCE [LARGE SCALE GENOMIC DNA]</scope>
    <source>
        <strain evidence="1">CM1030</strain>
        <tissue evidence="1">Blood</tissue>
    </source>
</reference>